<keyword evidence="1" id="KW-0479">Metal-binding</keyword>
<feature type="compositionally biased region" description="Polar residues" evidence="5">
    <location>
        <begin position="451"/>
        <end position="460"/>
    </location>
</feature>
<feature type="compositionally biased region" description="Basic and acidic residues" evidence="5">
    <location>
        <begin position="278"/>
        <end position="292"/>
    </location>
</feature>
<dbReference type="SUPFAM" id="SSF57903">
    <property type="entry name" value="FYVE/PHD zinc finger"/>
    <property type="match status" value="1"/>
</dbReference>
<organism evidence="7 8">
    <name type="scientific">Suhomyces tanzawaensis NRRL Y-17324</name>
    <dbReference type="NCBI Taxonomy" id="984487"/>
    <lineage>
        <taxon>Eukaryota</taxon>
        <taxon>Fungi</taxon>
        <taxon>Dikarya</taxon>
        <taxon>Ascomycota</taxon>
        <taxon>Saccharomycotina</taxon>
        <taxon>Pichiomycetes</taxon>
        <taxon>Debaryomycetaceae</taxon>
        <taxon>Suhomyces</taxon>
    </lineage>
</organism>
<evidence type="ECO:0000256" key="3">
    <source>
        <dbReference type="ARBA" id="ARBA00022833"/>
    </source>
</evidence>
<dbReference type="RefSeq" id="XP_020062406.1">
    <property type="nucleotide sequence ID" value="XM_020211856.1"/>
</dbReference>
<evidence type="ECO:0000256" key="5">
    <source>
        <dbReference type="SAM" id="MobiDB-lite"/>
    </source>
</evidence>
<evidence type="ECO:0000256" key="2">
    <source>
        <dbReference type="ARBA" id="ARBA00022771"/>
    </source>
</evidence>
<dbReference type="GO" id="GO:0043130">
    <property type="term" value="F:ubiquitin binding"/>
    <property type="evidence" value="ECO:0007669"/>
    <property type="project" value="TreeGrafter"/>
</dbReference>
<dbReference type="PANTHER" id="PTHR47794:SF1">
    <property type="entry name" value="VACUOLAR PROTEIN SORTING-ASSOCIATED PROTEIN 27"/>
    <property type="match status" value="1"/>
</dbReference>
<dbReference type="InterPro" id="IPR011011">
    <property type="entry name" value="Znf_FYVE_PHD"/>
</dbReference>
<dbReference type="InterPro" id="IPR013083">
    <property type="entry name" value="Znf_RING/FYVE/PHD"/>
</dbReference>
<evidence type="ECO:0000313" key="7">
    <source>
        <dbReference type="EMBL" id="ODV77284.1"/>
    </source>
</evidence>
<feature type="domain" description="FYVE-type" evidence="6">
    <location>
        <begin position="591"/>
        <end position="648"/>
    </location>
</feature>
<feature type="region of interest" description="Disordered" evidence="5">
    <location>
        <begin position="1"/>
        <end position="68"/>
    </location>
</feature>
<dbReference type="OrthoDB" id="10018316at2759"/>
<feature type="region of interest" description="Disordered" evidence="5">
    <location>
        <begin position="107"/>
        <end position="129"/>
    </location>
</feature>
<gene>
    <name evidence="7" type="ORF">CANTADRAFT_91743</name>
</gene>
<dbReference type="GO" id="GO:0006623">
    <property type="term" value="P:protein targeting to vacuole"/>
    <property type="evidence" value="ECO:0007669"/>
    <property type="project" value="TreeGrafter"/>
</dbReference>
<dbReference type="GO" id="GO:0043328">
    <property type="term" value="P:protein transport to vacuole involved in ubiquitin-dependent protein catabolic process via the multivesicular body sorting pathway"/>
    <property type="evidence" value="ECO:0007669"/>
    <property type="project" value="TreeGrafter"/>
</dbReference>
<feature type="region of interest" description="Disordered" evidence="5">
    <location>
        <begin position="482"/>
        <end position="509"/>
    </location>
</feature>
<dbReference type="PANTHER" id="PTHR47794">
    <property type="entry name" value="VACUOLAR PROTEIN SORTING-ASSOCIATED PROTEIN 27"/>
    <property type="match status" value="1"/>
</dbReference>
<feature type="compositionally biased region" description="Low complexity" evidence="5">
    <location>
        <begin position="414"/>
        <end position="450"/>
    </location>
</feature>
<evidence type="ECO:0000256" key="1">
    <source>
        <dbReference type="ARBA" id="ARBA00022723"/>
    </source>
</evidence>
<feature type="compositionally biased region" description="Low complexity" evidence="5">
    <location>
        <begin position="112"/>
        <end position="128"/>
    </location>
</feature>
<dbReference type="InterPro" id="IPR017455">
    <property type="entry name" value="Znf_FYVE-rel"/>
</dbReference>
<name>A0A1E4SCP2_9ASCO</name>
<dbReference type="PROSITE" id="PS50178">
    <property type="entry name" value="ZF_FYVE"/>
    <property type="match status" value="1"/>
</dbReference>
<protein>
    <submittedName>
        <fullName evidence="7">FYVE-domain-containing protein</fullName>
    </submittedName>
</protein>
<keyword evidence="3" id="KW-0862">Zinc</keyword>
<feature type="region of interest" description="Disordered" evidence="5">
    <location>
        <begin position="412"/>
        <end position="460"/>
    </location>
</feature>
<feature type="compositionally biased region" description="Low complexity" evidence="5">
    <location>
        <begin position="482"/>
        <end position="499"/>
    </location>
</feature>
<feature type="region of interest" description="Disordered" evidence="5">
    <location>
        <begin position="263"/>
        <end position="357"/>
    </location>
</feature>
<feature type="compositionally biased region" description="Low complexity" evidence="5">
    <location>
        <begin position="326"/>
        <end position="354"/>
    </location>
</feature>
<dbReference type="GO" id="GO:0032266">
    <property type="term" value="F:phosphatidylinositol-3-phosphate binding"/>
    <property type="evidence" value="ECO:0007669"/>
    <property type="project" value="TreeGrafter"/>
</dbReference>
<feature type="compositionally biased region" description="Polar residues" evidence="5">
    <location>
        <begin position="1"/>
        <end position="12"/>
    </location>
</feature>
<dbReference type="Proteomes" id="UP000094285">
    <property type="component" value="Unassembled WGS sequence"/>
</dbReference>
<dbReference type="InterPro" id="IPR000306">
    <property type="entry name" value="Znf_FYVE"/>
</dbReference>
<dbReference type="CDD" id="cd15760">
    <property type="entry name" value="FYVE_scVPS27p_like"/>
    <property type="match status" value="1"/>
</dbReference>
<dbReference type="STRING" id="984487.A0A1E4SCP2"/>
<reference evidence="8" key="1">
    <citation type="submission" date="2016-05" db="EMBL/GenBank/DDBJ databases">
        <title>Comparative genomics of biotechnologically important yeasts.</title>
        <authorList>
            <consortium name="DOE Joint Genome Institute"/>
            <person name="Riley R."/>
            <person name="Haridas S."/>
            <person name="Wolfe K.H."/>
            <person name="Lopes M.R."/>
            <person name="Hittinger C.T."/>
            <person name="Goker M."/>
            <person name="Salamov A."/>
            <person name="Wisecaver J."/>
            <person name="Long T.M."/>
            <person name="Aerts A.L."/>
            <person name="Barry K."/>
            <person name="Choi C."/>
            <person name="Clum A."/>
            <person name="Coughlan A.Y."/>
            <person name="Deshpande S."/>
            <person name="Douglass A.P."/>
            <person name="Hanson S.J."/>
            <person name="Klenk H.-P."/>
            <person name="Labutti K."/>
            <person name="Lapidus A."/>
            <person name="Lindquist E."/>
            <person name="Lipzen A."/>
            <person name="Meier-Kolthoff J.P."/>
            <person name="Ohm R.A."/>
            <person name="Otillar R.P."/>
            <person name="Pangilinan J."/>
            <person name="Peng Y."/>
            <person name="Rokas A."/>
            <person name="Rosa C.A."/>
            <person name="Scheuner C."/>
            <person name="Sibirny A.A."/>
            <person name="Slot J.C."/>
            <person name="Stielow J.B."/>
            <person name="Sun H."/>
            <person name="Kurtzman C.P."/>
            <person name="Blackwell M."/>
            <person name="Grigoriev I.V."/>
            <person name="Jeffries T.W."/>
        </authorList>
    </citation>
    <scope>NUCLEOTIDE SEQUENCE [LARGE SCALE GENOMIC DNA]</scope>
    <source>
        <strain evidence="8">NRRL Y-17324</strain>
    </source>
</reference>
<dbReference type="Gene3D" id="3.30.40.10">
    <property type="entry name" value="Zinc/RING finger domain, C3HC4 (zinc finger)"/>
    <property type="match status" value="1"/>
</dbReference>
<dbReference type="EMBL" id="KV453915">
    <property type="protein sequence ID" value="ODV77284.1"/>
    <property type="molecule type" value="Genomic_DNA"/>
</dbReference>
<keyword evidence="2 4" id="KW-0863">Zinc-finger</keyword>
<dbReference type="Pfam" id="PF01363">
    <property type="entry name" value="FYVE"/>
    <property type="match status" value="1"/>
</dbReference>
<evidence type="ECO:0000256" key="4">
    <source>
        <dbReference type="PROSITE-ProRule" id="PRU00091"/>
    </source>
</evidence>
<feature type="region of interest" description="Disordered" evidence="5">
    <location>
        <begin position="205"/>
        <end position="242"/>
    </location>
</feature>
<sequence>MEMDGSTTTSTDPPHRKTTTFTIAADNERASDEGDQQSQEPHHNQGHLRQQHSYGDYDSEGNTHENGQSSDLIFKKKDLSRSRTQSFQSVLSTASLKSLKQQVTGNTTTLANNPSSNNRNSSLIPSNNTNNTKNFQSFIQAPVLSSVSNLKNDDFIEIGQQLPFNDNKSAASHSGSDKSDQDTIIQQQKLTLNALKKLSLSPMLISNNDQNLPQRLARKPSQKKVEAGSNNNNKLKAPEPYKPAEVDLSSFASLTRQPKLAQVADNKELQKSQPVANDSKKTLPKLEEDHQAENVNKTQNDHQADLRSQQSGNTQKHQQDQELRQHQQQNSQLSQHVQPQHQSIPQSQNQQQQSKVPAAVIPPQSMNTRRQSNNIPAHGSNQLSYVLNFQLHNQPPPSTNQHAINQYKLAQIAQHQQQFPQQPPQTYSQQHQSPSQHQQYPQTPGQQSAQTSKVSKQLQQIKGLRSPMYVPAVLRMTVNGLSPTSSNISSSITSNASSPGEGEVNSPKQNLEHNLNNLQHQNDLEPKSSTASIRSFDSGISVESGTSNKLNGKTSFLGSSKNYYDDVLRAPPTRKHWVKDEVVFKCSIPKCPKVFNFFERRHHCRKCGGIYCKEHTSHYLYINHLAQFTTGGRGTLSKVCDNCISEYNQFIQNEFGVSISNSSQRSTPNLSFRSRRKSAMNSLLVVFLLTGAGAPSSTLVTKYRIGSHIGRKDRVLTDNINEKDGAENIYNE</sequence>
<accession>A0A1E4SCP2</accession>
<dbReference type="GeneID" id="30985992"/>
<keyword evidence="8" id="KW-1185">Reference proteome</keyword>
<dbReference type="AlphaFoldDB" id="A0A1E4SCP2"/>
<evidence type="ECO:0000313" key="8">
    <source>
        <dbReference type="Proteomes" id="UP000094285"/>
    </source>
</evidence>
<dbReference type="GO" id="GO:0033565">
    <property type="term" value="C:ESCRT-0 complex"/>
    <property type="evidence" value="ECO:0007669"/>
    <property type="project" value="TreeGrafter"/>
</dbReference>
<dbReference type="GO" id="GO:0008270">
    <property type="term" value="F:zinc ion binding"/>
    <property type="evidence" value="ECO:0007669"/>
    <property type="project" value="UniProtKB-KW"/>
</dbReference>
<proteinExistence type="predicted"/>
<evidence type="ECO:0000259" key="6">
    <source>
        <dbReference type="PROSITE" id="PS50178"/>
    </source>
</evidence>
<dbReference type="SMART" id="SM00064">
    <property type="entry name" value="FYVE"/>
    <property type="match status" value="1"/>
</dbReference>